<organism evidence="3 4">
    <name type="scientific">Calocera cornea HHB12733</name>
    <dbReference type="NCBI Taxonomy" id="1353952"/>
    <lineage>
        <taxon>Eukaryota</taxon>
        <taxon>Fungi</taxon>
        <taxon>Dikarya</taxon>
        <taxon>Basidiomycota</taxon>
        <taxon>Agaricomycotina</taxon>
        <taxon>Dacrymycetes</taxon>
        <taxon>Dacrymycetales</taxon>
        <taxon>Dacrymycetaceae</taxon>
        <taxon>Calocera</taxon>
    </lineage>
</organism>
<dbReference type="EMBL" id="KV424039">
    <property type="protein sequence ID" value="KZT53388.1"/>
    <property type="molecule type" value="Genomic_DNA"/>
</dbReference>
<evidence type="ECO:0008006" key="5">
    <source>
        <dbReference type="Google" id="ProtNLM"/>
    </source>
</evidence>
<feature type="compositionally biased region" description="Low complexity" evidence="1">
    <location>
        <begin position="117"/>
        <end position="132"/>
    </location>
</feature>
<feature type="region of interest" description="Disordered" evidence="1">
    <location>
        <begin position="204"/>
        <end position="255"/>
    </location>
</feature>
<gene>
    <name evidence="3" type="ORF">CALCODRAFT_501217</name>
</gene>
<keyword evidence="2" id="KW-0732">Signal</keyword>
<protein>
    <recommendedName>
        <fullName evidence="5">Extracellular membrane protein CFEM domain-containing protein</fullName>
    </recommendedName>
</protein>
<reference evidence="3 4" key="1">
    <citation type="journal article" date="2016" name="Mol. Biol. Evol.">
        <title>Comparative Genomics of Early-Diverging Mushroom-Forming Fungi Provides Insights into the Origins of Lignocellulose Decay Capabilities.</title>
        <authorList>
            <person name="Nagy L.G."/>
            <person name="Riley R."/>
            <person name="Tritt A."/>
            <person name="Adam C."/>
            <person name="Daum C."/>
            <person name="Floudas D."/>
            <person name="Sun H."/>
            <person name="Yadav J.S."/>
            <person name="Pangilinan J."/>
            <person name="Larsson K.H."/>
            <person name="Matsuura K."/>
            <person name="Barry K."/>
            <person name="Labutti K."/>
            <person name="Kuo R."/>
            <person name="Ohm R.A."/>
            <person name="Bhattacharya S.S."/>
            <person name="Shirouzu T."/>
            <person name="Yoshinaga Y."/>
            <person name="Martin F.M."/>
            <person name="Grigoriev I.V."/>
            <person name="Hibbett D.S."/>
        </authorList>
    </citation>
    <scope>NUCLEOTIDE SEQUENCE [LARGE SCALE GENOMIC DNA]</scope>
    <source>
        <strain evidence="3 4">HHB12733</strain>
    </source>
</reference>
<feature type="signal peptide" evidence="2">
    <location>
        <begin position="1"/>
        <end position="20"/>
    </location>
</feature>
<dbReference type="AlphaFoldDB" id="A0A165DRI8"/>
<evidence type="ECO:0000256" key="2">
    <source>
        <dbReference type="SAM" id="SignalP"/>
    </source>
</evidence>
<dbReference type="Proteomes" id="UP000076842">
    <property type="component" value="Unassembled WGS sequence"/>
</dbReference>
<dbReference type="InParanoid" id="A0A165DRI8"/>
<feature type="compositionally biased region" description="Low complexity" evidence="1">
    <location>
        <begin position="225"/>
        <end position="255"/>
    </location>
</feature>
<proteinExistence type="predicted"/>
<sequence>MKRSLLLLAAISVLSVPASGRSALRRTAARSHSDIFRRQATTLCASACAGDAAAAAGLESCAGTDLICLCTYLAQISGNCLACVAANEEVTLGELQSGCAAATMSAPVDSVTITDDGATTSGGVTQTSSGAVPTTTSGTCDTQCSSASDVSAANGISACDEQDTECVCAASARLSSGCLACVLEDEGISSADYQAACAGVSSSGSTTATNSGIVPPTSSAATRVTSAGNAASSTRSSSSSTRTGSTTASSLTAVSSPSATRANGASVKDVASGGRLGAIVVFLGIVMA</sequence>
<feature type="region of interest" description="Disordered" evidence="1">
    <location>
        <begin position="117"/>
        <end position="136"/>
    </location>
</feature>
<keyword evidence="4" id="KW-1185">Reference proteome</keyword>
<evidence type="ECO:0000313" key="3">
    <source>
        <dbReference type="EMBL" id="KZT53388.1"/>
    </source>
</evidence>
<accession>A0A165DRI8</accession>
<name>A0A165DRI8_9BASI</name>
<feature type="chain" id="PRO_5007856760" description="Extracellular membrane protein CFEM domain-containing protein" evidence="2">
    <location>
        <begin position="21"/>
        <end position="288"/>
    </location>
</feature>
<evidence type="ECO:0000313" key="4">
    <source>
        <dbReference type="Proteomes" id="UP000076842"/>
    </source>
</evidence>
<evidence type="ECO:0000256" key="1">
    <source>
        <dbReference type="SAM" id="MobiDB-lite"/>
    </source>
</evidence>